<dbReference type="InterPro" id="IPR004158">
    <property type="entry name" value="DUF247_pln"/>
</dbReference>
<feature type="region of interest" description="Disordered" evidence="1">
    <location>
        <begin position="1"/>
        <end position="20"/>
    </location>
</feature>
<keyword evidence="2" id="KW-0812">Transmembrane</keyword>
<sequence>MDADLEKGHGLSPPASAGKHKEIEAAPDDSNIIDHPGNENEEIPIPRDGTLVSIYKFPASLAGLSSKAIEPEMVFMGPCHGDKRTSSEFEGYKRWYLSALLTRSNRLQTDYSEAMRRLEGNTRSCYSEDHREFISKLKGEEFIEMMMLDGCFIIELFHRMNMEDLTDENDPILSRPWLIPIVTRDLLKLENQIPFSVLQELHNISRNQRQEGYSLVLLALNLFNNSLHRPIEVLKKSQPSEDPKHLLDLFYSSLIPQNPITDPSALAGKSLLHFCFRSQKQSTNPSAQSIDPSESEGKRFLEFCFRPQKQSTVPNGPSTRKNKKKNPNDPSQKYCPSSESIQCTVQLRSSGIKFKPQRADSFLEINFHGSVISRCKELQIPPITINDFTTTLFINCMALEQCRQNSPTWFTTYIGFMSSLITSPRDVTFLCSDGIVTTGFSYNDQKVAELFKKLGEKAGFNIRECYLSKQFTDVEAYYSSCWATFIRNYFSRPWSFISVLYAFILLVLTGGQTVFSILSYKNDRSQNCTNACG</sequence>
<name>A0A5N5HUI3_9ROSA</name>
<keyword evidence="4" id="KW-1185">Reference proteome</keyword>
<reference evidence="3 4" key="1">
    <citation type="submission" date="2019-09" db="EMBL/GenBank/DDBJ databases">
        <authorList>
            <person name="Ou C."/>
        </authorList>
    </citation>
    <scope>NUCLEOTIDE SEQUENCE [LARGE SCALE GENOMIC DNA]</scope>
    <source>
        <strain evidence="3">S2</strain>
        <tissue evidence="3">Leaf</tissue>
    </source>
</reference>
<feature type="compositionally biased region" description="Polar residues" evidence="1">
    <location>
        <begin position="309"/>
        <end position="319"/>
    </location>
</feature>
<dbReference type="PANTHER" id="PTHR31170:SF25">
    <property type="entry name" value="BNAA09G04570D PROTEIN"/>
    <property type="match status" value="1"/>
</dbReference>
<feature type="compositionally biased region" description="Polar residues" evidence="1">
    <location>
        <begin position="328"/>
        <end position="337"/>
    </location>
</feature>
<keyword evidence="2" id="KW-0472">Membrane</keyword>
<dbReference type="Pfam" id="PF03140">
    <property type="entry name" value="DUF247"/>
    <property type="match status" value="1"/>
</dbReference>
<dbReference type="AlphaFoldDB" id="A0A5N5HUI3"/>
<dbReference type="PANTHER" id="PTHR31170">
    <property type="entry name" value="BNAC04G53230D PROTEIN"/>
    <property type="match status" value="1"/>
</dbReference>
<accession>A0A5N5HUI3</accession>
<dbReference type="EMBL" id="SMOL01000143">
    <property type="protein sequence ID" value="KAB2631515.1"/>
    <property type="molecule type" value="Genomic_DNA"/>
</dbReference>
<dbReference type="OrthoDB" id="939823at2759"/>
<feature type="region of interest" description="Disordered" evidence="1">
    <location>
        <begin position="309"/>
        <end position="337"/>
    </location>
</feature>
<evidence type="ECO:0000313" key="4">
    <source>
        <dbReference type="Proteomes" id="UP000327157"/>
    </source>
</evidence>
<reference evidence="4" key="2">
    <citation type="submission" date="2019-10" db="EMBL/GenBank/DDBJ databases">
        <title>A de novo genome assembly of a pear dwarfing rootstock.</title>
        <authorList>
            <person name="Wang F."/>
            <person name="Wang J."/>
            <person name="Li S."/>
            <person name="Zhang Y."/>
            <person name="Fang M."/>
            <person name="Ma L."/>
            <person name="Zhao Y."/>
            <person name="Jiang S."/>
        </authorList>
    </citation>
    <scope>NUCLEOTIDE SEQUENCE [LARGE SCALE GENOMIC DNA]</scope>
</reference>
<evidence type="ECO:0000256" key="1">
    <source>
        <dbReference type="SAM" id="MobiDB-lite"/>
    </source>
</evidence>
<keyword evidence="2" id="KW-1133">Transmembrane helix</keyword>
<feature type="transmembrane region" description="Helical" evidence="2">
    <location>
        <begin position="494"/>
        <end position="518"/>
    </location>
</feature>
<dbReference type="Proteomes" id="UP000327157">
    <property type="component" value="Chromosome 12"/>
</dbReference>
<evidence type="ECO:0000313" key="3">
    <source>
        <dbReference type="EMBL" id="KAB2631515.1"/>
    </source>
</evidence>
<proteinExistence type="predicted"/>
<reference evidence="3 4" key="3">
    <citation type="submission" date="2019-11" db="EMBL/GenBank/DDBJ databases">
        <title>A de novo genome assembly of a pear dwarfing rootstock.</title>
        <authorList>
            <person name="Wang F."/>
            <person name="Wang J."/>
            <person name="Li S."/>
            <person name="Zhang Y."/>
            <person name="Fang M."/>
            <person name="Ma L."/>
            <person name="Zhao Y."/>
            <person name="Jiang S."/>
        </authorList>
    </citation>
    <scope>NUCLEOTIDE SEQUENCE [LARGE SCALE GENOMIC DNA]</scope>
    <source>
        <strain evidence="3">S2</strain>
        <tissue evidence="3">Leaf</tissue>
    </source>
</reference>
<comment type="caution">
    <text evidence="3">The sequence shown here is derived from an EMBL/GenBank/DDBJ whole genome shotgun (WGS) entry which is preliminary data.</text>
</comment>
<organism evidence="3 4">
    <name type="scientific">Pyrus ussuriensis x Pyrus communis</name>
    <dbReference type="NCBI Taxonomy" id="2448454"/>
    <lineage>
        <taxon>Eukaryota</taxon>
        <taxon>Viridiplantae</taxon>
        <taxon>Streptophyta</taxon>
        <taxon>Embryophyta</taxon>
        <taxon>Tracheophyta</taxon>
        <taxon>Spermatophyta</taxon>
        <taxon>Magnoliopsida</taxon>
        <taxon>eudicotyledons</taxon>
        <taxon>Gunneridae</taxon>
        <taxon>Pentapetalae</taxon>
        <taxon>rosids</taxon>
        <taxon>fabids</taxon>
        <taxon>Rosales</taxon>
        <taxon>Rosaceae</taxon>
        <taxon>Amygdaloideae</taxon>
        <taxon>Maleae</taxon>
        <taxon>Pyrus</taxon>
    </lineage>
</organism>
<evidence type="ECO:0000256" key="2">
    <source>
        <dbReference type="SAM" id="Phobius"/>
    </source>
</evidence>
<protein>
    <submittedName>
        <fullName evidence="3">Uncharacterized protein</fullName>
    </submittedName>
</protein>
<gene>
    <name evidence="3" type="ORF">D8674_009034</name>
</gene>